<reference evidence="2 3" key="1">
    <citation type="submission" date="2024-01" db="EMBL/GenBank/DDBJ databases">
        <title>A draft genome for a cacao thread blight-causing isolate of Paramarasmius palmivorus.</title>
        <authorList>
            <person name="Baruah I.K."/>
            <person name="Bukari Y."/>
            <person name="Amoako-Attah I."/>
            <person name="Meinhardt L.W."/>
            <person name="Bailey B.A."/>
            <person name="Cohen S.P."/>
        </authorList>
    </citation>
    <scope>NUCLEOTIDE SEQUENCE [LARGE SCALE GENOMIC DNA]</scope>
    <source>
        <strain evidence="2 3">GH-12</strain>
    </source>
</reference>
<evidence type="ECO:0000313" key="3">
    <source>
        <dbReference type="Proteomes" id="UP001383192"/>
    </source>
</evidence>
<sequence length="136" mass="14639">MSDTRFDEGYSGKGSRWVAVGSASVELTKALWTKLAESSLVFHIHFSSQHGRVVTEPILLKGHTMEQFKDLLSAVITQFTTTRSADLTCQQAIVNRGVGAEISMLGASDMDNGGNQDTLGAQSPSQFPLSDPSTFT</sequence>
<organism evidence="2 3">
    <name type="scientific">Paramarasmius palmivorus</name>
    <dbReference type="NCBI Taxonomy" id="297713"/>
    <lineage>
        <taxon>Eukaryota</taxon>
        <taxon>Fungi</taxon>
        <taxon>Dikarya</taxon>
        <taxon>Basidiomycota</taxon>
        <taxon>Agaricomycotina</taxon>
        <taxon>Agaricomycetes</taxon>
        <taxon>Agaricomycetidae</taxon>
        <taxon>Agaricales</taxon>
        <taxon>Marasmiineae</taxon>
        <taxon>Marasmiaceae</taxon>
        <taxon>Paramarasmius</taxon>
    </lineage>
</organism>
<feature type="region of interest" description="Disordered" evidence="1">
    <location>
        <begin position="105"/>
        <end position="136"/>
    </location>
</feature>
<evidence type="ECO:0000313" key="2">
    <source>
        <dbReference type="EMBL" id="KAK7037254.1"/>
    </source>
</evidence>
<protein>
    <submittedName>
        <fullName evidence="2">Uncharacterized protein</fullName>
    </submittedName>
</protein>
<accession>A0AAW0CFM9</accession>
<gene>
    <name evidence="2" type="ORF">VNI00_011245</name>
</gene>
<comment type="caution">
    <text evidence="2">The sequence shown here is derived from an EMBL/GenBank/DDBJ whole genome shotgun (WGS) entry which is preliminary data.</text>
</comment>
<proteinExistence type="predicted"/>
<feature type="compositionally biased region" description="Polar residues" evidence="1">
    <location>
        <begin position="113"/>
        <end position="136"/>
    </location>
</feature>
<keyword evidence="3" id="KW-1185">Reference proteome</keyword>
<dbReference type="Proteomes" id="UP001383192">
    <property type="component" value="Unassembled WGS sequence"/>
</dbReference>
<dbReference type="AlphaFoldDB" id="A0AAW0CFM9"/>
<name>A0AAW0CFM9_9AGAR</name>
<evidence type="ECO:0000256" key="1">
    <source>
        <dbReference type="SAM" id="MobiDB-lite"/>
    </source>
</evidence>
<dbReference type="EMBL" id="JAYKXP010000048">
    <property type="protein sequence ID" value="KAK7037254.1"/>
    <property type="molecule type" value="Genomic_DNA"/>
</dbReference>